<evidence type="ECO:0000313" key="3">
    <source>
        <dbReference type="Proteomes" id="UP001228905"/>
    </source>
</evidence>
<evidence type="ECO:0000256" key="1">
    <source>
        <dbReference type="SAM" id="SignalP"/>
    </source>
</evidence>
<evidence type="ECO:0000313" key="2">
    <source>
        <dbReference type="EMBL" id="MDQ0463499.1"/>
    </source>
</evidence>
<accession>A0ABU0IR58</accession>
<protein>
    <submittedName>
        <fullName evidence="2">Uncharacterized protein</fullName>
    </submittedName>
</protein>
<reference evidence="2 3" key="1">
    <citation type="submission" date="2023-07" db="EMBL/GenBank/DDBJ databases">
        <title>Genomic Encyclopedia of Type Strains, Phase IV (KMG-IV): sequencing the most valuable type-strain genomes for metagenomic binning, comparative biology and taxonomic classification.</title>
        <authorList>
            <person name="Goeker M."/>
        </authorList>
    </citation>
    <scope>NUCLEOTIDE SEQUENCE [LARGE SCALE GENOMIC DNA]</scope>
    <source>
        <strain evidence="2 3">DSM 18695</strain>
    </source>
</reference>
<keyword evidence="1" id="KW-0732">Signal</keyword>
<gene>
    <name evidence="2" type="ORF">QO010_001270</name>
</gene>
<dbReference type="Proteomes" id="UP001228905">
    <property type="component" value="Unassembled WGS sequence"/>
</dbReference>
<name>A0ABU0IR58_9CAUL</name>
<keyword evidence="3" id="KW-1185">Reference proteome</keyword>
<dbReference type="EMBL" id="JAUSVS010000002">
    <property type="protein sequence ID" value="MDQ0463499.1"/>
    <property type="molecule type" value="Genomic_DNA"/>
</dbReference>
<organism evidence="2 3">
    <name type="scientific">Caulobacter ginsengisoli</name>
    <dbReference type="NCBI Taxonomy" id="400775"/>
    <lineage>
        <taxon>Bacteria</taxon>
        <taxon>Pseudomonadati</taxon>
        <taxon>Pseudomonadota</taxon>
        <taxon>Alphaproteobacteria</taxon>
        <taxon>Caulobacterales</taxon>
        <taxon>Caulobacteraceae</taxon>
        <taxon>Caulobacter</taxon>
    </lineage>
</organism>
<feature type="chain" id="PRO_5046431620" evidence="1">
    <location>
        <begin position="21"/>
        <end position="110"/>
    </location>
</feature>
<proteinExistence type="predicted"/>
<comment type="caution">
    <text evidence="2">The sequence shown here is derived from an EMBL/GenBank/DDBJ whole genome shotgun (WGS) entry which is preliminary data.</text>
</comment>
<sequence length="110" mass="11497">MALKRTLALGALSLGLIAAAPPLPPYGEALACAAVTQAASKLAPDDREALDHAIYWSLATMDAARAEGISSAQAEADQKARREAYVGKLRDRDPRINALLGICAMRVPAA</sequence>
<feature type="signal peptide" evidence="1">
    <location>
        <begin position="1"/>
        <end position="20"/>
    </location>
</feature>